<keyword evidence="8" id="KW-1185">Reference proteome</keyword>
<dbReference type="Pfam" id="PF00561">
    <property type="entry name" value="Abhydrolase_1"/>
    <property type="match status" value="1"/>
</dbReference>
<feature type="binding site" evidence="5">
    <location>
        <begin position="81"/>
        <end position="82"/>
    </location>
    <ligand>
        <name>substrate</name>
    </ligand>
</feature>
<feature type="active site" evidence="5">
    <location>
        <position position="234"/>
    </location>
</feature>
<comment type="catalytic activity">
    <reaction evidence="5">
        <text>6-carboxyhexanoyl-[ACP] methyl ester + H2O = 6-carboxyhexanoyl-[ACP] + methanol + H(+)</text>
        <dbReference type="Rhea" id="RHEA:42700"/>
        <dbReference type="Rhea" id="RHEA-COMP:9955"/>
        <dbReference type="Rhea" id="RHEA-COMP:10186"/>
        <dbReference type="ChEBI" id="CHEBI:15377"/>
        <dbReference type="ChEBI" id="CHEBI:15378"/>
        <dbReference type="ChEBI" id="CHEBI:17790"/>
        <dbReference type="ChEBI" id="CHEBI:78846"/>
        <dbReference type="ChEBI" id="CHEBI:82735"/>
        <dbReference type="EC" id="3.1.1.85"/>
    </reaction>
</comment>
<dbReference type="GO" id="GO:0016020">
    <property type="term" value="C:membrane"/>
    <property type="evidence" value="ECO:0007669"/>
    <property type="project" value="TreeGrafter"/>
</dbReference>
<name>A0A1H9KVT1_9GAMM</name>
<sequence>MTLFTQHYGQGDQSLVLLHGWGLNSQVWDFILTPLSPHFSITLIDLPGYGRSQPYDALNLGALASHIAPHIPSQSIVLGWSLGGLVAAQLAIDFKEQVKQLIFVASSPCFSERAQWPGITPQVLDNFQTQLATDFRRTIERFIALQSLGTANASLNTKTLKQAIINQPQASLAVLNQGLNILQHDDLREKLSKIAAPTLRIYGALDSLVPRKSIPLLDKLWPASQSIVIEHAAHAPFISHPEEFCEAIINFTH</sequence>
<evidence type="ECO:0000256" key="5">
    <source>
        <dbReference type="HAMAP-Rule" id="MF_01260"/>
    </source>
</evidence>
<feature type="active site" description="Nucleophile" evidence="5">
    <location>
        <position position="81"/>
    </location>
</feature>
<evidence type="ECO:0000256" key="1">
    <source>
        <dbReference type="ARBA" id="ARBA00022487"/>
    </source>
</evidence>
<dbReference type="SUPFAM" id="SSF53474">
    <property type="entry name" value="alpha/beta-Hydrolases"/>
    <property type="match status" value="1"/>
</dbReference>
<comment type="subunit">
    <text evidence="5">Monomer.</text>
</comment>
<feature type="active site" evidence="5">
    <location>
        <position position="206"/>
    </location>
</feature>
<dbReference type="HAMAP" id="MF_01260">
    <property type="entry name" value="Carboxylester"/>
    <property type="match status" value="1"/>
</dbReference>
<dbReference type="PANTHER" id="PTHR43798">
    <property type="entry name" value="MONOACYLGLYCEROL LIPASE"/>
    <property type="match status" value="1"/>
</dbReference>
<feature type="domain" description="AB hydrolase-1" evidence="6">
    <location>
        <begin position="15"/>
        <end position="241"/>
    </location>
</feature>
<feature type="binding site" evidence="5">
    <location>
        <position position="234"/>
    </location>
    <ligand>
        <name>substrate</name>
    </ligand>
</feature>
<dbReference type="GO" id="GO:0009102">
    <property type="term" value="P:biotin biosynthetic process"/>
    <property type="evidence" value="ECO:0007669"/>
    <property type="project" value="UniProtKB-UniRule"/>
</dbReference>
<comment type="similarity">
    <text evidence="5">Belongs to the AB hydrolase superfamily. Carboxylesterase BioH family.</text>
</comment>
<evidence type="ECO:0000256" key="2">
    <source>
        <dbReference type="ARBA" id="ARBA00022490"/>
    </source>
</evidence>
<dbReference type="GO" id="GO:0090499">
    <property type="term" value="F:pimelyl-[acyl-carrier protein] methyl ester esterase activity"/>
    <property type="evidence" value="ECO:0007669"/>
    <property type="project" value="UniProtKB-EC"/>
</dbReference>
<dbReference type="Proteomes" id="UP000242515">
    <property type="component" value="Unassembled WGS sequence"/>
</dbReference>
<dbReference type="EMBL" id="FOGC01000010">
    <property type="protein sequence ID" value="SER03025.1"/>
    <property type="molecule type" value="Genomic_DNA"/>
</dbReference>
<evidence type="ECO:0000313" key="8">
    <source>
        <dbReference type="Proteomes" id="UP000242515"/>
    </source>
</evidence>
<dbReference type="UniPathway" id="UPA00078"/>
<comment type="pathway">
    <text evidence="5">Cofactor biosynthesis; biotin biosynthesis.</text>
</comment>
<keyword evidence="4 5" id="KW-0378">Hydrolase</keyword>
<dbReference type="InterPro" id="IPR010076">
    <property type="entry name" value="BioH"/>
</dbReference>
<evidence type="ECO:0000256" key="3">
    <source>
        <dbReference type="ARBA" id="ARBA00022756"/>
    </source>
</evidence>
<evidence type="ECO:0000313" key="7">
    <source>
        <dbReference type="EMBL" id="SER03025.1"/>
    </source>
</evidence>
<dbReference type="Gene3D" id="3.40.50.1820">
    <property type="entry name" value="alpha/beta hydrolase"/>
    <property type="match status" value="1"/>
</dbReference>
<dbReference type="STRING" id="988801.SAMN05216522_11050"/>
<proteinExistence type="inferred from homology"/>
<keyword evidence="1 5" id="KW-0719">Serine esterase</keyword>
<accession>A0A1H9KVT1</accession>
<dbReference type="AlphaFoldDB" id="A0A1H9KVT1"/>
<dbReference type="EC" id="3.1.1.85" evidence="5"/>
<feature type="binding site" evidence="5">
    <location>
        <begin position="142"/>
        <end position="146"/>
    </location>
    <ligand>
        <name>substrate</name>
    </ligand>
</feature>
<dbReference type="GO" id="GO:0005737">
    <property type="term" value="C:cytoplasm"/>
    <property type="evidence" value="ECO:0007669"/>
    <property type="project" value="UniProtKB-SubCell"/>
</dbReference>
<dbReference type="InterPro" id="IPR000073">
    <property type="entry name" value="AB_hydrolase_1"/>
</dbReference>
<keyword evidence="2 5" id="KW-0963">Cytoplasm</keyword>
<dbReference type="InterPro" id="IPR029058">
    <property type="entry name" value="AB_hydrolase_fold"/>
</dbReference>
<comment type="function">
    <text evidence="5">The physiological role of BioH is to remove the methyl group introduced by BioC when the pimeloyl moiety is complete. It allows to synthesize pimeloyl-ACP via the fatty acid synthetic pathway through the hydrolysis of the ester bonds of pimeloyl-ACP esters.</text>
</comment>
<organism evidence="7 8">
    <name type="scientific">Rosenbergiella nectarea</name>
    <dbReference type="NCBI Taxonomy" id="988801"/>
    <lineage>
        <taxon>Bacteria</taxon>
        <taxon>Pseudomonadati</taxon>
        <taxon>Pseudomonadota</taxon>
        <taxon>Gammaproteobacteria</taxon>
        <taxon>Enterobacterales</taxon>
        <taxon>Erwiniaceae</taxon>
        <taxon>Rosenbergiella</taxon>
    </lineage>
</organism>
<keyword evidence="3 5" id="KW-0093">Biotin biosynthesis</keyword>
<comment type="subcellular location">
    <subcellularLocation>
        <location evidence="5">Cytoplasm</location>
    </subcellularLocation>
</comment>
<evidence type="ECO:0000256" key="4">
    <source>
        <dbReference type="ARBA" id="ARBA00022801"/>
    </source>
</evidence>
<feature type="binding site" evidence="5">
    <location>
        <position position="21"/>
    </location>
    <ligand>
        <name>substrate</name>
    </ligand>
</feature>
<evidence type="ECO:0000259" key="6">
    <source>
        <dbReference type="Pfam" id="PF00561"/>
    </source>
</evidence>
<gene>
    <name evidence="5" type="primary">bioH</name>
    <name evidence="7" type="ORF">SAMN05216522_11050</name>
</gene>
<protein>
    <recommendedName>
        <fullName evidence="5">Pimeloyl-[acyl-carrier protein] methyl ester esterase</fullName>
        <ecNumber evidence="5">3.1.1.85</ecNumber>
    </recommendedName>
    <alternativeName>
        <fullName evidence="5">Biotin synthesis protein BioH</fullName>
    </alternativeName>
    <alternativeName>
        <fullName evidence="5">Carboxylesterase BioH</fullName>
    </alternativeName>
</protein>
<dbReference type="InterPro" id="IPR050266">
    <property type="entry name" value="AB_hydrolase_sf"/>
</dbReference>
<dbReference type="RefSeq" id="WP_092677196.1">
    <property type="nucleotide sequence ID" value="NZ_FOGC01000010.1"/>
</dbReference>
<reference evidence="8" key="1">
    <citation type="submission" date="2016-10" db="EMBL/GenBank/DDBJ databases">
        <authorList>
            <person name="Varghese N."/>
            <person name="Submissions S."/>
        </authorList>
    </citation>
    <scope>NUCLEOTIDE SEQUENCE [LARGE SCALE GENOMIC DNA]</scope>
    <source>
        <strain evidence="8">8N4</strain>
    </source>
</reference>
<dbReference type="NCBIfam" id="TIGR01738">
    <property type="entry name" value="bioH"/>
    <property type="match status" value="1"/>
</dbReference>
<dbReference type="PANTHER" id="PTHR43798:SF31">
    <property type="entry name" value="AB HYDROLASE SUPERFAMILY PROTEIN YCLE"/>
    <property type="match status" value="1"/>
</dbReference>
<dbReference type="OrthoDB" id="9780744at2"/>